<dbReference type="GO" id="GO:0016020">
    <property type="term" value="C:membrane"/>
    <property type="evidence" value="ECO:0007669"/>
    <property type="project" value="InterPro"/>
</dbReference>
<evidence type="ECO:0000313" key="2">
    <source>
        <dbReference type="EMBL" id="CAB4342295.1"/>
    </source>
</evidence>
<dbReference type="Gene3D" id="1.20.1280.290">
    <property type="match status" value="1"/>
</dbReference>
<proteinExistence type="predicted"/>
<keyword evidence="1" id="KW-0812">Transmembrane</keyword>
<feature type="transmembrane region" description="Helical" evidence="1">
    <location>
        <begin position="42"/>
        <end position="60"/>
    </location>
</feature>
<dbReference type="EMBL" id="CAESAN010000045">
    <property type="protein sequence ID" value="CAB4342295.1"/>
    <property type="molecule type" value="Genomic_DNA"/>
</dbReference>
<dbReference type="Pfam" id="PF03083">
    <property type="entry name" value="MtN3_slv"/>
    <property type="match status" value="1"/>
</dbReference>
<keyword evidence="1" id="KW-1133">Transmembrane helix</keyword>
<dbReference type="AlphaFoldDB" id="A0A6J5ZIF1"/>
<sequence>MDTTASLAVVAGSLGILMGASPLLQALRAHKRRSSADVSMPFLWLLWLGGAAWLAYGIALGNVAMMIANSVGVTACTTALAVSHYWREREELPAA</sequence>
<reference evidence="2" key="1">
    <citation type="submission" date="2020-05" db="EMBL/GenBank/DDBJ databases">
        <authorList>
            <person name="Chiriac C."/>
            <person name="Salcher M."/>
            <person name="Ghai R."/>
            <person name="Kavagutti S V."/>
        </authorList>
    </citation>
    <scope>NUCLEOTIDE SEQUENCE</scope>
</reference>
<gene>
    <name evidence="2" type="ORF">UFOPK3547_00686</name>
</gene>
<organism evidence="2">
    <name type="scientific">freshwater metagenome</name>
    <dbReference type="NCBI Taxonomy" id="449393"/>
    <lineage>
        <taxon>unclassified sequences</taxon>
        <taxon>metagenomes</taxon>
        <taxon>ecological metagenomes</taxon>
    </lineage>
</organism>
<dbReference type="InterPro" id="IPR004316">
    <property type="entry name" value="SWEET_rpt"/>
</dbReference>
<protein>
    <submittedName>
        <fullName evidence="2">Unannotated protein</fullName>
    </submittedName>
</protein>
<keyword evidence="1" id="KW-0472">Membrane</keyword>
<accession>A0A6J5ZIF1</accession>
<name>A0A6J5ZIF1_9ZZZZ</name>
<evidence type="ECO:0000256" key="1">
    <source>
        <dbReference type="SAM" id="Phobius"/>
    </source>
</evidence>